<dbReference type="Proteomes" id="UP001558713">
    <property type="component" value="Unassembled WGS sequence"/>
</dbReference>
<comment type="caution">
    <text evidence="2">The sequence shown here is derived from an EMBL/GenBank/DDBJ whole genome shotgun (WGS) entry which is preliminary data.</text>
</comment>
<dbReference type="CDD" id="cd01650">
    <property type="entry name" value="RT_nLTR_like"/>
    <property type="match status" value="1"/>
</dbReference>
<reference evidence="2 3" key="1">
    <citation type="submission" date="2024-04" db="EMBL/GenBank/DDBJ databases">
        <title>Genome assembly C_amara_ONT_v2.</title>
        <authorList>
            <person name="Yant L."/>
            <person name="Moore C."/>
            <person name="Slenker M."/>
        </authorList>
    </citation>
    <scope>NUCLEOTIDE SEQUENCE [LARGE SCALE GENOMIC DNA]</scope>
    <source>
        <tissue evidence="2">Leaf</tissue>
    </source>
</reference>
<evidence type="ECO:0000259" key="1">
    <source>
        <dbReference type="PROSITE" id="PS50878"/>
    </source>
</evidence>
<dbReference type="Gene3D" id="3.60.10.10">
    <property type="entry name" value="Endonuclease/exonuclease/phosphatase"/>
    <property type="match status" value="1"/>
</dbReference>
<protein>
    <submittedName>
        <fullName evidence="2">Secreted RxLR effector protein 78</fullName>
    </submittedName>
</protein>
<proteinExistence type="predicted"/>
<dbReference type="InterPro" id="IPR043502">
    <property type="entry name" value="DNA/RNA_pol_sf"/>
</dbReference>
<dbReference type="PANTHER" id="PTHR46890">
    <property type="entry name" value="NON-LTR RETROLELEMENT REVERSE TRANSCRIPTASE-LIKE PROTEIN-RELATED"/>
    <property type="match status" value="1"/>
</dbReference>
<gene>
    <name evidence="2" type="ORF">V5N11_032327</name>
</gene>
<dbReference type="InterPro" id="IPR005135">
    <property type="entry name" value="Endo/exonuclease/phosphatase"/>
</dbReference>
<dbReference type="InterPro" id="IPR036691">
    <property type="entry name" value="Endo/exonu/phosph_ase_sf"/>
</dbReference>
<name>A0ABD1BR46_CARAN</name>
<dbReference type="AlphaFoldDB" id="A0ABD1BR46"/>
<organism evidence="2 3">
    <name type="scientific">Cardamine amara subsp. amara</name>
    <dbReference type="NCBI Taxonomy" id="228776"/>
    <lineage>
        <taxon>Eukaryota</taxon>
        <taxon>Viridiplantae</taxon>
        <taxon>Streptophyta</taxon>
        <taxon>Embryophyta</taxon>
        <taxon>Tracheophyta</taxon>
        <taxon>Spermatophyta</taxon>
        <taxon>Magnoliopsida</taxon>
        <taxon>eudicotyledons</taxon>
        <taxon>Gunneridae</taxon>
        <taxon>Pentapetalae</taxon>
        <taxon>rosids</taxon>
        <taxon>malvids</taxon>
        <taxon>Brassicales</taxon>
        <taxon>Brassicaceae</taxon>
        <taxon>Cardamineae</taxon>
        <taxon>Cardamine</taxon>
    </lineage>
</organism>
<dbReference type="SUPFAM" id="SSF56672">
    <property type="entry name" value="DNA/RNA polymerases"/>
    <property type="match status" value="1"/>
</dbReference>
<accession>A0ABD1BR46</accession>
<dbReference type="SUPFAM" id="SSF56219">
    <property type="entry name" value="DNase I-like"/>
    <property type="match status" value="1"/>
</dbReference>
<dbReference type="EMBL" id="JBANAX010000173">
    <property type="protein sequence ID" value="KAL1219679.1"/>
    <property type="molecule type" value="Genomic_DNA"/>
</dbReference>
<dbReference type="InterPro" id="IPR000477">
    <property type="entry name" value="RT_dom"/>
</dbReference>
<feature type="domain" description="Reverse transcriptase" evidence="1">
    <location>
        <begin position="492"/>
        <end position="691"/>
    </location>
</feature>
<keyword evidence="3" id="KW-1185">Reference proteome</keyword>
<dbReference type="PROSITE" id="PS50878">
    <property type="entry name" value="RT_POL"/>
    <property type="match status" value="1"/>
</dbReference>
<evidence type="ECO:0000313" key="2">
    <source>
        <dbReference type="EMBL" id="KAL1219679.1"/>
    </source>
</evidence>
<sequence>MSDTFFWNVRGVNDTSKHRPLATWINTKPVTFGAILETHVAESNMNHILSSIGQDWTALSNYQFSELGKIWIIFKKPTKIVHLFSDSQSITCEVTLEDNRTFFYTAIYASNELVDREALWISLKDTQISFNLHSKAWLVCGDFNEILSPGETSNPRIISTSSAMRKFGECLSDLGLSDMPSQGPKYTWWNKRPSDPVAKKLDRCLINDNWILDFPSSHCSFMPPLFSDHSPCHISLFTPPPSFGSRSFKFFNFLAKQPSFIPTIQRAWETAGDTVTNLRDLCYKLKILKRPLKSFSREHFSDIEKRVSDADILLQSLQVLALTNPTPITLQQEHDAHISWQALRLAEESFFRQRSRVKWMEEGDLNTRFFHLVMRVRNASNAVKYFLKQDGTRTTSLEEMHSLAVSHFTDFLTTIKGDYCCYLPQFLNHLCSTKCSTLQQAILLAPFTADVVKSTLLKLPLNKTLGPDGLTAEFFRASWEVLELEIISAVQQFFSSFFMPTCLNSTSLILIPKRPDAEELKDFRPISCLNTLYKLISRMLSDRLKRILPDIILPNHTAFVKDRLLLENVLLASEVIQGYHLSSLSPRITLKVDISKAFDLVRWDFVIRCLESYDVLFEFVRWIRACICSPSYSVFINGVTSGYFKGCSGLRQGDPISPILFVMIMNILSLMLNRASFDGIFSITQVVKSQG</sequence>
<dbReference type="InterPro" id="IPR052343">
    <property type="entry name" value="Retrotransposon-Effector_Assoc"/>
</dbReference>
<evidence type="ECO:0000313" key="3">
    <source>
        <dbReference type="Proteomes" id="UP001558713"/>
    </source>
</evidence>
<dbReference type="Pfam" id="PF00078">
    <property type="entry name" value="RVT_1"/>
    <property type="match status" value="1"/>
</dbReference>
<dbReference type="Pfam" id="PF03372">
    <property type="entry name" value="Exo_endo_phos"/>
    <property type="match status" value="1"/>
</dbReference>
<dbReference type="PANTHER" id="PTHR46890:SF48">
    <property type="entry name" value="RNA-DIRECTED DNA POLYMERASE"/>
    <property type="match status" value="1"/>
</dbReference>